<evidence type="ECO:0000313" key="2">
    <source>
        <dbReference type="EMBL" id="KLU63947.1"/>
    </source>
</evidence>
<reference evidence="2 3" key="1">
    <citation type="submission" date="2015-06" db="EMBL/GenBank/DDBJ databases">
        <title>Draft genome of the moderately acidophilic sulfate reducer Candidatus Desulfosporosinus acididurans strain M1.</title>
        <authorList>
            <person name="Poehlein A."/>
            <person name="Petzsch P."/>
            <person name="Johnson B.D."/>
            <person name="Schloemann M."/>
            <person name="Daniel R."/>
            <person name="Muehling M."/>
        </authorList>
    </citation>
    <scope>NUCLEOTIDE SEQUENCE [LARGE SCALE GENOMIC DNA]</scope>
    <source>
        <strain evidence="2 3">M1</strain>
    </source>
</reference>
<dbReference type="Proteomes" id="UP000036356">
    <property type="component" value="Unassembled WGS sequence"/>
</dbReference>
<dbReference type="PATRIC" id="fig|476652.3.peg.4425"/>
<dbReference type="Pfam" id="PF00583">
    <property type="entry name" value="Acetyltransf_1"/>
    <property type="match status" value="1"/>
</dbReference>
<organism evidence="2 3">
    <name type="scientific">Desulfosporosinus acididurans</name>
    <dbReference type="NCBI Taxonomy" id="476652"/>
    <lineage>
        <taxon>Bacteria</taxon>
        <taxon>Bacillati</taxon>
        <taxon>Bacillota</taxon>
        <taxon>Clostridia</taxon>
        <taxon>Eubacteriales</taxon>
        <taxon>Desulfitobacteriaceae</taxon>
        <taxon>Desulfosporosinus</taxon>
    </lineage>
</organism>
<accession>A0A0J1FKK9</accession>
<dbReference type="Gene3D" id="3.40.630.30">
    <property type="match status" value="1"/>
</dbReference>
<keyword evidence="2" id="KW-0808">Transferase</keyword>
<comment type="caution">
    <text evidence="2">The sequence shown here is derived from an EMBL/GenBank/DDBJ whole genome shotgun (WGS) entry which is preliminary data.</text>
</comment>
<dbReference type="AlphaFoldDB" id="A0A0J1FKK9"/>
<dbReference type="PROSITE" id="PS51186">
    <property type="entry name" value="GNAT"/>
    <property type="match status" value="1"/>
</dbReference>
<dbReference type="STRING" id="476652.DEAC_c41760"/>
<evidence type="ECO:0000313" key="3">
    <source>
        <dbReference type="Proteomes" id="UP000036356"/>
    </source>
</evidence>
<dbReference type="InterPro" id="IPR000182">
    <property type="entry name" value="GNAT_dom"/>
</dbReference>
<feature type="domain" description="N-acetyltransferase" evidence="1">
    <location>
        <begin position="5"/>
        <end position="157"/>
    </location>
</feature>
<dbReference type="SUPFAM" id="SSF55729">
    <property type="entry name" value="Acyl-CoA N-acyltransferases (Nat)"/>
    <property type="match status" value="1"/>
</dbReference>
<evidence type="ECO:0000259" key="1">
    <source>
        <dbReference type="PROSITE" id="PS51186"/>
    </source>
</evidence>
<dbReference type="CDD" id="cd04301">
    <property type="entry name" value="NAT_SF"/>
    <property type="match status" value="1"/>
</dbReference>
<proteinExistence type="predicted"/>
<dbReference type="EMBL" id="LDZY01000020">
    <property type="protein sequence ID" value="KLU63947.1"/>
    <property type="molecule type" value="Genomic_DNA"/>
</dbReference>
<dbReference type="GO" id="GO:0016747">
    <property type="term" value="F:acyltransferase activity, transferring groups other than amino-acyl groups"/>
    <property type="evidence" value="ECO:0007669"/>
    <property type="project" value="InterPro"/>
</dbReference>
<gene>
    <name evidence="2" type="ORF">DEAC_c41760</name>
</gene>
<dbReference type="InterPro" id="IPR016181">
    <property type="entry name" value="Acyl_CoA_acyltransferase"/>
</dbReference>
<name>A0A0J1FKK9_9FIRM</name>
<protein>
    <submittedName>
        <fullName evidence="2">Acetyltransferase (GNAT) family protein</fullName>
    </submittedName>
</protein>
<sequence>MMPLLDFQPVTSKHLEVFKEIVNSNNEYNLLSEGHAVLSDAEILEMYESSKRLGAVTCFVNYDGCPVGVIDYLIKNPSDNMPWLGLMMIHAQHQRKGYAIEALKKYECLMRNKGLKKVRLGVIKGNNRALNFWINRGFIFYHEKLGDKFMVMCFEKEL</sequence>
<keyword evidence="3" id="KW-1185">Reference proteome</keyword>